<dbReference type="EMBL" id="CP003315">
    <property type="protein sequence ID" value="AFA41260.1"/>
    <property type="molecule type" value="Genomic_DNA"/>
</dbReference>
<organism evidence="10 11">
    <name type="scientific">Wigglesworthia glossinidia endosymbiont of Glossina morsitans morsitans</name>
    <name type="common">Yale colony</name>
    <dbReference type="NCBI Taxonomy" id="1142511"/>
    <lineage>
        <taxon>Bacteria</taxon>
        <taxon>Pseudomonadati</taxon>
        <taxon>Pseudomonadota</taxon>
        <taxon>Gammaproteobacteria</taxon>
        <taxon>Enterobacterales</taxon>
        <taxon>Erwiniaceae</taxon>
        <taxon>Wigglesworthia</taxon>
    </lineage>
</organism>
<dbReference type="SUPFAM" id="SSF55174">
    <property type="entry name" value="Alpha-L RNA-binding motif"/>
    <property type="match status" value="1"/>
</dbReference>
<dbReference type="InterPro" id="IPR001412">
    <property type="entry name" value="aa-tRNA-synth_I_CS"/>
</dbReference>
<keyword evidence="5 8" id="KW-0648">Protein biosynthesis</keyword>
<evidence type="ECO:0000256" key="5">
    <source>
        <dbReference type="ARBA" id="ARBA00022917"/>
    </source>
</evidence>
<evidence type="ECO:0000256" key="7">
    <source>
        <dbReference type="ARBA" id="ARBA00048248"/>
    </source>
</evidence>
<keyword evidence="3 8" id="KW-0067">ATP-binding</keyword>
<dbReference type="eggNOG" id="COG0162">
    <property type="taxonomic scope" value="Bacteria"/>
</dbReference>
<keyword evidence="1 8" id="KW-0436">Ligase</keyword>
<dbReference type="Gene3D" id="3.40.50.620">
    <property type="entry name" value="HUPs"/>
    <property type="match status" value="1"/>
</dbReference>
<evidence type="ECO:0000313" key="11">
    <source>
        <dbReference type="Proteomes" id="UP000009061"/>
    </source>
</evidence>
<dbReference type="GO" id="GO:0005829">
    <property type="term" value="C:cytosol"/>
    <property type="evidence" value="ECO:0007669"/>
    <property type="project" value="TreeGrafter"/>
</dbReference>
<dbReference type="InterPro" id="IPR002305">
    <property type="entry name" value="aa-tRNA-synth_Ic"/>
</dbReference>
<evidence type="ECO:0000256" key="3">
    <source>
        <dbReference type="ARBA" id="ARBA00022840"/>
    </source>
</evidence>
<dbReference type="EC" id="6.1.1.1" evidence="8"/>
<dbReference type="GO" id="GO:0006437">
    <property type="term" value="P:tyrosyl-tRNA aminoacylation"/>
    <property type="evidence" value="ECO:0007669"/>
    <property type="project" value="UniProtKB-UniRule"/>
</dbReference>
<dbReference type="HAMAP" id="MF_02006">
    <property type="entry name" value="Tyr_tRNA_synth_type1"/>
    <property type="match status" value="1"/>
</dbReference>
<feature type="binding site" evidence="8">
    <location>
        <position position="177"/>
    </location>
    <ligand>
        <name>L-tyrosine</name>
        <dbReference type="ChEBI" id="CHEBI:58315"/>
    </ligand>
</feature>
<dbReference type="InterPro" id="IPR024107">
    <property type="entry name" value="Tyr-tRNA-ligase_bac_1"/>
</dbReference>
<sequence length="429" mass="49716">MRTNIIQELYNRGLIKKLTDEINLKKTVQEKKIHIYCGFDPTAESLHIGHLIPLLCLKHFYLNGHIPIVVIGGATALIGDPSFKEKNANFLHKETVYNWTQKIEKQIKSFILCKKNLTSLNILNNYSWLKNLTILDFLRKFGIYCSVNKLLNKESIKMRLRKKAHLSFMTFSYSFLQGYDYCFLNKKYNVILQIGGSDQWGNITLGIDLVNHVNKKTVYGLTTPLMVRSNGTKLGKSDNCKSIIWLDKNKTSVYDFYQFWLNSSDEDVFKFLKMFTFLKISDISKLEKKFIHKKIKPFVIQKILAQEITHIVHGKKQLNLAKKATSILFHKDVLKISEKDFILLSISGVRIYKVFKKNIDIKSILVNSGLSKSKKNAQNIILSSSVSINNSKNVPENYIFKNSDKLYDKYTILKKGKKNFCLLIWMHAF</sequence>
<evidence type="ECO:0000259" key="9">
    <source>
        <dbReference type="Pfam" id="PF22421"/>
    </source>
</evidence>
<protein>
    <recommendedName>
        <fullName evidence="8">Tyrosine--tRNA ligase</fullName>
        <ecNumber evidence="8">6.1.1.1</ecNumber>
    </recommendedName>
    <alternativeName>
        <fullName evidence="8">Tyrosyl-tRNA synthetase</fullName>
        <shortName evidence="8">TyrRS</shortName>
    </alternativeName>
</protein>
<dbReference type="Proteomes" id="UP000009061">
    <property type="component" value="Chromosome"/>
</dbReference>
<keyword evidence="2 8" id="KW-0547">Nucleotide-binding</keyword>
<dbReference type="RefSeq" id="WP_014354199.1">
    <property type="nucleotide sequence ID" value="NC_016893.1"/>
</dbReference>
<evidence type="ECO:0000256" key="8">
    <source>
        <dbReference type="HAMAP-Rule" id="MF_02006"/>
    </source>
</evidence>
<keyword evidence="11" id="KW-1185">Reference proteome</keyword>
<dbReference type="OrthoDB" id="9804243at2"/>
<feature type="binding site" evidence="8">
    <location>
        <position position="173"/>
    </location>
    <ligand>
        <name>L-tyrosine</name>
        <dbReference type="ChEBI" id="CHEBI:58315"/>
    </ligand>
</feature>
<accession>H6Q4X7</accession>
<dbReference type="SUPFAM" id="SSF52374">
    <property type="entry name" value="Nucleotidylyl transferase"/>
    <property type="match status" value="1"/>
</dbReference>
<feature type="binding site" evidence="8">
    <location>
        <position position="36"/>
    </location>
    <ligand>
        <name>L-tyrosine</name>
        <dbReference type="ChEBI" id="CHEBI:58315"/>
    </ligand>
</feature>
<dbReference type="NCBIfam" id="TIGR00234">
    <property type="entry name" value="tyrS"/>
    <property type="match status" value="1"/>
</dbReference>
<dbReference type="Pfam" id="PF22421">
    <property type="entry name" value="SYY_C-terminal"/>
    <property type="match status" value="1"/>
</dbReference>
<dbReference type="InterPro" id="IPR054608">
    <property type="entry name" value="SYY-like_C"/>
</dbReference>
<feature type="short sequence motif" description="'KMSKS' region" evidence="8">
    <location>
        <begin position="233"/>
        <end position="237"/>
    </location>
</feature>
<proteinExistence type="inferred from homology"/>
<comment type="subcellular location">
    <subcellularLocation>
        <location evidence="8">Cytoplasm</location>
    </subcellularLocation>
</comment>
<dbReference type="PANTHER" id="PTHR11766:SF0">
    <property type="entry name" value="TYROSINE--TRNA LIGASE, MITOCHONDRIAL"/>
    <property type="match status" value="1"/>
</dbReference>
<keyword evidence="6 8" id="KW-0030">Aminoacyl-tRNA synthetase</keyword>
<dbReference type="GO" id="GO:0005524">
    <property type="term" value="F:ATP binding"/>
    <property type="evidence" value="ECO:0007669"/>
    <property type="project" value="UniProtKB-UniRule"/>
</dbReference>
<dbReference type="Gene3D" id="1.10.240.10">
    <property type="entry name" value="Tyrosyl-Transfer RNA Synthetase"/>
    <property type="match status" value="1"/>
</dbReference>
<dbReference type="GO" id="GO:0003723">
    <property type="term" value="F:RNA binding"/>
    <property type="evidence" value="ECO:0007669"/>
    <property type="project" value="UniProtKB-KW"/>
</dbReference>
<evidence type="ECO:0000256" key="1">
    <source>
        <dbReference type="ARBA" id="ARBA00022598"/>
    </source>
</evidence>
<dbReference type="PANTHER" id="PTHR11766">
    <property type="entry name" value="TYROSYL-TRNA SYNTHETASE"/>
    <property type="match status" value="1"/>
</dbReference>
<comment type="catalytic activity">
    <reaction evidence="7 8">
        <text>tRNA(Tyr) + L-tyrosine + ATP = L-tyrosyl-tRNA(Tyr) + AMP + diphosphate + H(+)</text>
        <dbReference type="Rhea" id="RHEA:10220"/>
        <dbReference type="Rhea" id="RHEA-COMP:9706"/>
        <dbReference type="Rhea" id="RHEA-COMP:9707"/>
        <dbReference type="ChEBI" id="CHEBI:15378"/>
        <dbReference type="ChEBI" id="CHEBI:30616"/>
        <dbReference type="ChEBI" id="CHEBI:33019"/>
        <dbReference type="ChEBI" id="CHEBI:58315"/>
        <dbReference type="ChEBI" id="CHEBI:78442"/>
        <dbReference type="ChEBI" id="CHEBI:78536"/>
        <dbReference type="ChEBI" id="CHEBI:456215"/>
        <dbReference type="EC" id="6.1.1.1"/>
    </reaction>
</comment>
<dbReference type="AlphaFoldDB" id="H6Q4X7"/>
<dbReference type="GO" id="GO:0004831">
    <property type="term" value="F:tyrosine-tRNA ligase activity"/>
    <property type="evidence" value="ECO:0007669"/>
    <property type="project" value="UniProtKB-UniRule"/>
</dbReference>
<feature type="domain" description="Tyrosine--tRNA ligase SYY-like C-terminal" evidence="9">
    <location>
        <begin position="347"/>
        <end position="423"/>
    </location>
</feature>
<feature type="binding site" evidence="8">
    <location>
        <position position="236"/>
    </location>
    <ligand>
        <name>ATP</name>
        <dbReference type="ChEBI" id="CHEBI:30616"/>
    </ligand>
</feature>
<comment type="similarity">
    <text evidence="8">Belongs to the class-I aminoacyl-tRNA synthetase family. TyrS type 1 subfamily.</text>
</comment>
<dbReference type="STRING" id="1142511.WIGMOR_0429"/>
<dbReference type="InterPro" id="IPR024088">
    <property type="entry name" value="Tyr-tRNA-ligase_bac-type"/>
</dbReference>
<keyword evidence="4" id="KW-0694">RNA-binding</keyword>
<reference evidence="10 11" key="1">
    <citation type="journal article" date="2012" name="MBio">
        <title>Insight into the transmission biology and species-specific functional capabilities of tsetse (Diptera: glossinidae) obligate symbiont wigglesworthia.</title>
        <authorList>
            <person name="Rio R.V."/>
            <person name="Symula R.E."/>
            <person name="Wang J."/>
            <person name="Lohs C."/>
            <person name="Wu Y.N."/>
            <person name="Snyder A.K."/>
            <person name="Bjornson R.D."/>
            <person name="Oshima K."/>
            <person name="Biehl B.S."/>
            <person name="Perna N.T."/>
            <person name="Hattori M."/>
            <person name="Aksoy S."/>
        </authorList>
    </citation>
    <scope>NUCLEOTIDE SEQUENCE [LARGE SCALE GENOMIC DNA]</scope>
    <source>
        <strain evidence="10">WGM</strain>
    </source>
</reference>
<dbReference type="Gene3D" id="3.10.290.10">
    <property type="entry name" value="RNA-binding S4 domain"/>
    <property type="match status" value="1"/>
</dbReference>
<gene>
    <name evidence="8 10" type="primary">tyrS</name>
    <name evidence="10" type="ORF">WIGMOR_0429</name>
</gene>
<dbReference type="InterPro" id="IPR002307">
    <property type="entry name" value="Tyr-tRNA-ligase"/>
</dbReference>
<comment type="subunit">
    <text evidence="8">Homodimer.</text>
</comment>
<dbReference type="Pfam" id="PF00579">
    <property type="entry name" value="tRNA-synt_1b"/>
    <property type="match status" value="1"/>
</dbReference>
<evidence type="ECO:0000256" key="6">
    <source>
        <dbReference type="ARBA" id="ARBA00023146"/>
    </source>
</evidence>
<evidence type="ECO:0000313" key="10">
    <source>
        <dbReference type="EMBL" id="AFA41260.1"/>
    </source>
</evidence>
<feature type="short sequence motif" description="'HIGH' region" evidence="8">
    <location>
        <begin position="41"/>
        <end position="50"/>
    </location>
</feature>
<dbReference type="PROSITE" id="PS00178">
    <property type="entry name" value="AA_TRNA_LIGASE_I"/>
    <property type="match status" value="1"/>
</dbReference>
<dbReference type="InterPro" id="IPR014729">
    <property type="entry name" value="Rossmann-like_a/b/a_fold"/>
</dbReference>
<dbReference type="FunFam" id="1.10.240.10:FF:000001">
    <property type="entry name" value="Tyrosine--tRNA ligase"/>
    <property type="match status" value="1"/>
</dbReference>
<dbReference type="InterPro" id="IPR036986">
    <property type="entry name" value="S4_RNA-bd_sf"/>
</dbReference>
<dbReference type="HOGENOM" id="CLU_024003_0_3_6"/>
<keyword evidence="8" id="KW-0963">Cytoplasm</keyword>
<evidence type="ECO:0000256" key="2">
    <source>
        <dbReference type="ARBA" id="ARBA00022741"/>
    </source>
</evidence>
<dbReference type="PRINTS" id="PR01040">
    <property type="entry name" value="TRNASYNTHTYR"/>
</dbReference>
<dbReference type="CDD" id="cd00805">
    <property type="entry name" value="TyrRS_core"/>
    <property type="match status" value="1"/>
</dbReference>
<comment type="function">
    <text evidence="8">Catalyzes the attachment of tyrosine to tRNA(Tyr) in a two-step reaction: tyrosine is first activated by ATP to form Tyr-AMP and then transferred to the acceptor end of tRNA(Tyr).</text>
</comment>
<evidence type="ECO:0000256" key="4">
    <source>
        <dbReference type="ARBA" id="ARBA00022884"/>
    </source>
</evidence>
<dbReference type="KEGG" id="wgl:WIGMOR_0429"/>
<name>H6Q4X7_WIGGL</name>